<dbReference type="SUPFAM" id="SSF56436">
    <property type="entry name" value="C-type lectin-like"/>
    <property type="match status" value="1"/>
</dbReference>
<dbReference type="Gene3D" id="3.10.100.10">
    <property type="entry name" value="Mannose-Binding Protein A, subunit A"/>
    <property type="match status" value="1"/>
</dbReference>
<dbReference type="InterPro" id="IPR016186">
    <property type="entry name" value="C-type_lectin-like/link_sf"/>
</dbReference>
<name>A0A7R8ZN74_9CRUS</name>
<protein>
    <submittedName>
        <fullName evidence="1">Uncharacterized protein</fullName>
    </submittedName>
</protein>
<organism evidence="1">
    <name type="scientific">Cyprideis torosa</name>
    <dbReference type="NCBI Taxonomy" id="163714"/>
    <lineage>
        <taxon>Eukaryota</taxon>
        <taxon>Metazoa</taxon>
        <taxon>Ecdysozoa</taxon>
        <taxon>Arthropoda</taxon>
        <taxon>Crustacea</taxon>
        <taxon>Oligostraca</taxon>
        <taxon>Ostracoda</taxon>
        <taxon>Podocopa</taxon>
        <taxon>Podocopida</taxon>
        <taxon>Cytherocopina</taxon>
        <taxon>Cytheroidea</taxon>
        <taxon>Cytherideidae</taxon>
        <taxon>Cyprideis</taxon>
    </lineage>
</organism>
<gene>
    <name evidence="1" type="ORF">CTOB1V02_LOCUS8714</name>
</gene>
<accession>A0A7R8ZN74</accession>
<dbReference type="InterPro" id="IPR001304">
    <property type="entry name" value="C-type_lectin-like"/>
</dbReference>
<proteinExistence type="predicted"/>
<dbReference type="EMBL" id="OB663015">
    <property type="protein sequence ID" value="CAD7230858.1"/>
    <property type="molecule type" value="Genomic_DNA"/>
</dbReference>
<dbReference type="AlphaFoldDB" id="A0A7R8ZN74"/>
<dbReference type="SMART" id="SM00034">
    <property type="entry name" value="CLECT"/>
    <property type="match status" value="1"/>
</dbReference>
<dbReference type="CDD" id="cd00037">
    <property type="entry name" value="CLECT"/>
    <property type="match status" value="1"/>
</dbReference>
<evidence type="ECO:0000313" key="1">
    <source>
        <dbReference type="EMBL" id="CAD7230858.1"/>
    </source>
</evidence>
<reference evidence="1" key="1">
    <citation type="submission" date="2020-11" db="EMBL/GenBank/DDBJ databases">
        <authorList>
            <person name="Tran Van P."/>
        </authorList>
    </citation>
    <scope>NUCLEOTIDE SEQUENCE</scope>
</reference>
<dbReference type="OrthoDB" id="6129709at2759"/>
<sequence length="285" mass="31865">MNPLFPLLIWALFSYCRAATSPCDHPFQETPGGKCIFSPKQILQGTWDEAQEICGFLNKDSRLLEFRTADELRDVTSYLSQNDADCSRWPSGGGPWIGAIEVGNTNQFIWSSDNSTVVVKNWVQGQPNSPSSGDAAMMTGEFTYRQHGAYHRLPRAVTSGVDPQDSNLGNEGLEIVHRARYCHSLAPNGKLIELETLEEIYLVTEFLNNNSDPTRSKRHSTVVPIRRALGLGPEVIFTLRALRGQPSGPLTLMDPREALTSEHGRTLKCKKVQVERFMNGMKWLN</sequence>
<dbReference type="InterPro" id="IPR016187">
    <property type="entry name" value="CTDL_fold"/>
</dbReference>
<dbReference type="PROSITE" id="PS50041">
    <property type="entry name" value="C_TYPE_LECTIN_2"/>
    <property type="match status" value="1"/>
</dbReference>